<dbReference type="InterPro" id="IPR025363">
    <property type="entry name" value="DUF4267"/>
</dbReference>
<evidence type="ECO:0000313" key="3">
    <source>
        <dbReference type="Proteomes" id="UP001206128"/>
    </source>
</evidence>
<protein>
    <recommendedName>
        <fullName evidence="4">Small membrane hydrophobic protein</fullName>
    </recommendedName>
</protein>
<keyword evidence="1" id="KW-0812">Transmembrane</keyword>
<sequence length="147" mass="14674">MTKKLFSRTGIGTAIAVAIIVFAFFIGAQYLLAPVSTASTFGVPSWPQGQGEGFLYVKGVRDVVSGLVMLAVLVAGSRRTLGWAMLAEAVTPLGDMLIVLGTGGSPATAFGVHGATAAVVALGGALLLAGSPSVARSRNARAAAATA</sequence>
<gene>
    <name evidence="2" type="ORF">LX83_003737</name>
</gene>
<dbReference type="RefSeq" id="WP_253773160.1">
    <property type="nucleotide sequence ID" value="NZ_JAMTCK010000008.1"/>
</dbReference>
<evidence type="ECO:0000313" key="2">
    <source>
        <dbReference type="EMBL" id="MCP2166865.1"/>
    </source>
</evidence>
<organism evidence="2 3">
    <name type="scientific">Goodfellowiella coeruleoviolacea</name>
    <dbReference type="NCBI Taxonomy" id="334858"/>
    <lineage>
        <taxon>Bacteria</taxon>
        <taxon>Bacillati</taxon>
        <taxon>Actinomycetota</taxon>
        <taxon>Actinomycetes</taxon>
        <taxon>Pseudonocardiales</taxon>
        <taxon>Pseudonocardiaceae</taxon>
        <taxon>Goodfellowiella</taxon>
    </lineage>
</organism>
<feature type="transmembrane region" description="Helical" evidence="1">
    <location>
        <begin position="12"/>
        <end position="33"/>
    </location>
</feature>
<dbReference type="Proteomes" id="UP001206128">
    <property type="component" value="Unassembled WGS sequence"/>
</dbReference>
<name>A0AAE3KH25_9PSEU</name>
<dbReference type="AlphaFoldDB" id="A0AAE3KH25"/>
<evidence type="ECO:0008006" key="4">
    <source>
        <dbReference type="Google" id="ProtNLM"/>
    </source>
</evidence>
<evidence type="ECO:0000256" key="1">
    <source>
        <dbReference type="SAM" id="Phobius"/>
    </source>
</evidence>
<feature type="transmembrane region" description="Helical" evidence="1">
    <location>
        <begin position="53"/>
        <end position="74"/>
    </location>
</feature>
<feature type="transmembrane region" description="Helical" evidence="1">
    <location>
        <begin position="81"/>
        <end position="101"/>
    </location>
</feature>
<feature type="transmembrane region" description="Helical" evidence="1">
    <location>
        <begin position="107"/>
        <end position="129"/>
    </location>
</feature>
<accession>A0AAE3KH25</accession>
<comment type="caution">
    <text evidence="2">The sequence shown here is derived from an EMBL/GenBank/DDBJ whole genome shotgun (WGS) entry which is preliminary data.</text>
</comment>
<keyword evidence="1" id="KW-1133">Transmembrane helix</keyword>
<reference evidence="2" key="1">
    <citation type="submission" date="2022-06" db="EMBL/GenBank/DDBJ databases">
        <title>Genomic Encyclopedia of Archaeal and Bacterial Type Strains, Phase II (KMG-II): from individual species to whole genera.</title>
        <authorList>
            <person name="Goeker M."/>
        </authorList>
    </citation>
    <scope>NUCLEOTIDE SEQUENCE</scope>
    <source>
        <strain evidence="2">DSM 43935</strain>
    </source>
</reference>
<proteinExistence type="predicted"/>
<dbReference type="Pfam" id="PF14087">
    <property type="entry name" value="DUF4267"/>
    <property type="match status" value="1"/>
</dbReference>
<keyword evidence="3" id="KW-1185">Reference proteome</keyword>
<keyword evidence="1" id="KW-0472">Membrane</keyword>
<dbReference type="EMBL" id="JAMTCK010000008">
    <property type="protein sequence ID" value="MCP2166865.1"/>
    <property type="molecule type" value="Genomic_DNA"/>
</dbReference>